<dbReference type="PANTHER" id="PTHR30461:SF2">
    <property type="entry name" value="SERINE RECOMBINASE PINE-RELATED"/>
    <property type="match status" value="1"/>
</dbReference>
<protein>
    <submittedName>
        <fullName evidence="4">Recombinase family protein</fullName>
    </submittedName>
</protein>
<dbReference type="SUPFAM" id="SSF53041">
    <property type="entry name" value="Resolvase-like"/>
    <property type="match status" value="1"/>
</dbReference>
<dbReference type="Proteomes" id="UP000682403">
    <property type="component" value="Unassembled WGS sequence"/>
</dbReference>
<keyword evidence="5" id="KW-1185">Reference proteome</keyword>
<dbReference type="PANTHER" id="PTHR30461">
    <property type="entry name" value="DNA-INVERTASE FROM LAMBDOID PROPHAGE"/>
    <property type="match status" value="1"/>
</dbReference>
<comment type="caution">
    <text evidence="4">The sequence shown here is derived from an EMBL/GenBank/DDBJ whole genome shotgun (WGS) entry which is preliminary data.</text>
</comment>
<dbReference type="CDD" id="cd00338">
    <property type="entry name" value="Ser_Recombinase"/>
    <property type="match status" value="1"/>
</dbReference>
<evidence type="ECO:0000256" key="1">
    <source>
        <dbReference type="ARBA" id="ARBA00023125"/>
    </source>
</evidence>
<dbReference type="Pfam" id="PF00239">
    <property type="entry name" value="Resolvase"/>
    <property type="match status" value="1"/>
</dbReference>
<dbReference type="RefSeq" id="WP_211556456.1">
    <property type="nucleotide sequence ID" value="NZ_JAGVRK010000001.1"/>
</dbReference>
<dbReference type="EMBL" id="JAGVRK010000001">
    <property type="protein sequence ID" value="MBS2967790.1"/>
    <property type="molecule type" value="Genomic_DNA"/>
</dbReference>
<dbReference type="InterPro" id="IPR050639">
    <property type="entry name" value="SSR_resolvase"/>
</dbReference>
<accession>A0ABS5LAQ0</accession>
<sequence>MICAVHIRVSTDKEEEKISLENQQRLFYNIIVEKGWDLFRFYIDVESGTEDKKRETLRKLIEDAKKHKFDVILSRAIATNKEWEAFIRNKGDC</sequence>
<proteinExistence type="predicted"/>
<evidence type="ECO:0000313" key="5">
    <source>
        <dbReference type="Proteomes" id="UP000682403"/>
    </source>
</evidence>
<organism evidence="4 5">
    <name type="scientific">Metabacillus flavus</name>
    <dbReference type="NCBI Taxonomy" id="2823519"/>
    <lineage>
        <taxon>Bacteria</taxon>
        <taxon>Bacillati</taxon>
        <taxon>Bacillota</taxon>
        <taxon>Bacilli</taxon>
        <taxon>Bacillales</taxon>
        <taxon>Bacillaceae</taxon>
        <taxon>Metabacillus</taxon>
    </lineage>
</organism>
<evidence type="ECO:0000256" key="2">
    <source>
        <dbReference type="ARBA" id="ARBA00023172"/>
    </source>
</evidence>
<dbReference type="InterPro" id="IPR006119">
    <property type="entry name" value="Resolv_N"/>
</dbReference>
<keyword evidence="2" id="KW-0233">DNA recombination</keyword>
<name>A0ABS5LAQ0_9BACI</name>
<feature type="domain" description="Resolvase/invertase-type recombinase catalytic" evidence="3">
    <location>
        <begin position="4"/>
        <end position="74"/>
    </location>
</feature>
<evidence type="ECO:0000313" key="4">
    <source>
        <dbReference type="EMBL" id="MBS2967790.1"/>
    </source>
</evidence>
<keyword evidence="1" id="KW-0238">DNA-binding</keyword>
<evidence type="ECO:0000259" key="3">
    <source>
        <dbReference type="Pfam" id="PF00239"/>
    </source>
</evidence>
<dbReference type="Gene3D" id="3.40.50.1390">
    <property type="entry name" value="Resolvase, N-terminal catalytic domain"/>
    <property type="match status" value="1"/>
</dbReference>
<reference evidence="4 5" key="1">
    <citation type="submission" date="2021-04" db="EMBL/GenBank/DDBJ databases">
        <title>Metabacillus sp. strain KIGAM252 whole genome sequence.</title>
        <authorList>
            <person name="Seo M.-J."/>
            <person name="Cho E.-S."/>
            <person name="Hwang C.Y."/>
            <person name="Yoon D.J."/>
        </authorList>
    </citation>
    <scope>NUCLEOTIDE SEQUENCE [LARGE SCALE GENOMIC DNA]</scope>
    <source>
        <strain evidence="4 5">KIGAM252</strain>
    </source>
</reference>
<dbReference type="InterPro" id="IPR036162">
    <property type="entry name" value="Resolvase-like_N_sf"/>
</dbReference>
<gene>
    <name evidence="4" type="ORF">J9317_03245</name>
</gene>